<proteinExistence type="predicted"/>
<name>A0A1E3WIY5_9VIBR</name>
<evidence type="ECO:0000313" key="2">
    <source>
        <dbReference type="Proteomes" id="UP000095131"/>
    </source>
</evidence>
<comment type="caution">
    <text evidence="1">The sequence shown here is derived from an EMBL/GenBank/DDBJ whole genome shotgun (WGS) entry which is preliminary data.</text>
</comment>
<dbReference type="Proteomes" id="UP000095131">
    <property type="component" value="Unassembled WGS sequence"/>
</dbReference>
<reference evidence="1 2" key="1">
    <citation type="submission" date="2016-08" db="EMBL/GenBank/DDBJ databases">
        <title>Genome sequencing of Vibrio scophthalmi strain FP3289, an isolated from Paralichthys olivaceus.</title>
        <authorList>
            <person name="Han H.-J."/>
        </authorList>
    </citation>
    <scope>NUCLEOTIDE SEQUENCE [LARGE SCALE GENOMIC DNA]</scope>
    <source>
        <strain evidence="1 2">FP3289</strain>
    </source>
</reference>
<dbReference type="EMBL" id="MDCJ01000003">
    <property type="protein sequence ID" value="ODS09744.1"/>
    <property type="molecule type" value="Genomic_DNA"/>
</dbReference>
<dbReference type="RefSeq" id="WP_069447395.1">
    <property type="nucleotide sequence ID" value="NZ_MDCJ01000003.1"/>
</dbReference>
<protein>
    <submittedName>
        <fullName evidence="1">Uncharacterized protein</fullName>
    </submittedName>
</protein>
<gene>
    <name evidence="1" type="ORF">VSF3289_03206</name>
</gene>
<organism evidence="1 2">
    <name type="scientific">Vibrio scophthalmi</name>
    <dbReference type="NCBI Taxonomy" id="45658"/>
    <lineage>
        <taxon>Bacteria</taxon>
        <taxon>Pseudomonadati</taxon>
        <taxon>Pseudomonadota</taxon>
        <taxon>Gammaproteobacteria</taxon>
        <taxon>Vibrionales</taxon>
        <taxon>Vibrionaceae</taxon>
        <taxon>Vibrio</taxon>
    </lineage>
</organism>
<dbReference type="AlphaFoldDB" id="A0A1E3WIY5"/>
<sequence>MNKIFIELQRASGLSNSACGHYLGLSEGAVRDRRRGVFEPKRSELIALAIVGSSAESMAKKIISSHCDHFFNAEGVCRVCRLDTEKPEPLNCTDCN</sequence>
<evidence type="ECO:0000313" key="1">
    <source>
        <dbReference type="EMBL" id="ODS09744.1"/>
    </source>
</evidence>
<accession>A0A1E3WIY5</accession>